<keyword evidence="3" id="KW-1185">Reference proteome</keyword>
<organism evidence="2 3">
    <name type="scientific">Thauera sinica</name>
    <dbReference type="NCBI Taxonomy" id="2665146"/>
    <lineage>
        <taxon>Bacteria</taxon>
        <taxon>Pseudomonadati</taxon>
        <taxon>Pseudomonadota</taxon>
        <taxon>Betaproteobacteria</taxon>
        <taxon>Rhodocyclales</taxon>
        <taxon>Zoogloeaceae</taxon>
        <taxon>Thauera</taxon>
    </lineage>
</organism>
<sequence length="91" mass="9982">MAVQLAASPKNRQSERVPRLTVETLPWRMHLSGTAIGAAAPARHRTGYRSAAKPQGGPDIRRIPVGNHPMFEDLEGLPVETRLAAYWSRVG</sequence>
<protein>
    <submittedName>
        <fullName evidence="2">Uncharacterized protein</fullName>
    </submittedName>
</protein>
<dbReference type="RefSeq" id="WP_157748616.1">
    <property type="nucleotide sequence ID" value="NZ_JBHSOG010000049.1"/>
</dbReference>
<comment type="caution">
    <text evidence="2">The sequence shown here is derived from an EMBL/GenBank/DDBJ whole genome shotgun (WGS) entry which is preliminary data.</text>
</comment>
<accession>A0ABW1AT23</accession>
<evidence type="ECO:0000256" key="1">
    <source>
        <dbReference type="SAM" id="MobiDB-lite"/>
    </source>
</evidence>
<evidence type="ECO:0000313" key="2">
    <source>
        <dbReference type="EMBL" id="MFC5770208.1"/>
    </source>
</evidence>
<feature type="region of interest" description="Disordered" evidence="1">
    <location>
        <begin position="40"/>
        <end position="63"/>
    </location>
</feature>
<dbReference type="EMBL" id="JBHSOG010000049">
    <property type="protein sequence ID" value="MFC5770208.1"/>
    <property type="molecule type" value="Genomic_DNA"/>
</dbReference>
<gene>
    <name evidence="2" type="ORF">ACFPTN_12570</name>
</gene>
<reference evidence="3" key="1">
    <citation type="journal article" date="2019" name="Int. J. Syst. Evol. Microbiol.">
        <title>The Global Catalogue of Microorganisms (GCM) 10K type strain sequencing project: providing services to taxonomists for standard genome sequencing and annotation.</title>
        <authorList>
            <consortium name="The Broad Institute Genomics Platform"/>
            <consortium name="The Broad Institute Genome Sequencing Center for Infectious Disease"/>
            <person name="Wu L."/>
            <person name="Ma J."/>
        </authorList>
    </citation>
    <scope>NUCLEOTIDE SEQUENCE [LARGE SCALE GENOMIC DNA]</scope>
    <source>
        <strain evidence="3">SHR3</strain>
    </source>
</reference>
<name>A0ABW1AT23_9RHOO</name>
<proteinExistence type="predicted"/>
<evidence type="ECO:0000313" key="3">
    <source>
        <dbReference type="Proteomes" id="UP001595974"/>
    </source>
</evidence>
<dbReference type="Proteomes" id="UP001595974">
    <property type="component" value="Unassembled WGS sequence"/>
</dbReference>